<keyword evidence="2 3" id="KW-0560">Oxidoreductase</keyword>
<reference evidence="3" key="1">
    <citation type="submission" date="2024-06" db="EMBL/GenBank/DDBJ databases">
        <authorList>
            <person name="Coelho C."/>
            <person name="Bento M."/>
            <person name="Garcia E."/>
            <person name="Camelo A."/>
            <person name="Brandao I."/>
            <person name="Espirito Santo C."/>
            <person name="Trovao J."/>
            <person name="Verissimo A."/>
            <person name="Costa J."/>
            <person name="Tiago I."/>
        </authorList>
    </citation>
    <scope>NUCLEOTIDE SEQUENCE</scope>
    <source>
        <strain evidence="3">KWT182</strain>
    </source>
</reference>
<dbReference type="AlphaFoldDB" id="A0AAU7QB91"/>
<sequence>MNSLQNKRALVTGASRGLGKAMALSLAKAGASVAITYEKSADKARQVVKEIEAMGHKAVAIQADSASPEAARSAVSEAVSALGGLDILVNNAGIARGGILEDLSLEDIDAMINVNVRGVVLTTQAALPHLGHGGRIINIGSCLAERVPLTGISVYAMTKSALLALTRGLARDVGPRGITVNLVHPGPTDSDMNPADGEGADTQRQFIALGHYGTADDVAAAVTFLAGPAAQHITGTGINVDGGVNA</sequence>
<accession>A0AAU7QB91</accession>
<dbReference type="CDD" id="cd05233">
    <property type="entry name" value="SDR_c"/>
    <property type="match status" value="1"/>
</dbReference>
<dbReference type="EC" id="1.1.1.-" evidence="3"/>
<dbReference type="PANTHER" id="PTHR43639:SF1">
    <property type="entry name" value="SHORT-CHAIN DEHYDROGENASE_REDUCTASE FAMILY PROTEIN"/>
    <property type="match status" value="1"/>
</dbReference>
<protein>
    <submittedName>
        <fullName evidence="3">3-oxoacyl-ACP reductase family protein</fullName>
        <ecNumber evidence="3">1.1.1.-</ecNumber>
    </submittedName>
</protein>
<name>A0AAU7QB91_9GAMM</name>
<dbReference type="GO" id="GO:0016491">
    <property type="term" value="F:oxidoreductase activity"/>
    <property type="evidence" value="ECO:0007669"/>
    <property type="project" value="UniProtKB-KW"/>
</dbReference>
<evidence type="ECO:0000256" key="1">
    <source>
        <dbReference type="ARBA" id="ARBA00006484"/>
    </source>
</evidence>
<dbReference type="PRINTS" id="PR00081">
    <property type="entry name" value="GDHRDH"/>
</dbReference>
<evidence type="ECO:0000313" key="3">
    <source>
        <dbReference type="EMBL" id="XBS70309.1"/>
    </source>
</evidence>
<dbReference type="InterPro" id="IPR036291">
    <property type="entry name" value="NAD(P)-bd_dom_sf"/>
</dbReference>
<organism evidence="3">
    <name type="scientific">Acerihabitans sp. KWT182</name>
    <dbReference type="NCBI Taxonomy" id="3157919"/>
    <lineage>
        <taxon>Bacteria</taxon>
        <taxon>Pseudomonadati</taxon>
        <taxon>Pseudomonadota</taxon>
        <taxon>Gammaproteobacteria</taxon>
        <taxon>Enterobacterales</taxon>
        <taxon>Pectobacteriaceae</taxon>
        <taxon>Acerihabitans</taxon>
    </lineage>
</organism>
<dbReference type="PANTHER" id="PTHR43639">
    <property type="entry name" value="OXIDOREDUCTASE, SHORT-CHAIN DEHYDROGENASE/REDUCTASE FAMILY (AFU_ORTHOLOGUE AFUA_5G02870)"/>
    <property type="match status" value="1"/>
</dbReference>
<dbReference type="InterPro" id="IPR002347">
    <property type="entry name" value="SDR_fam"/>
</dbReference>
<dbReference type="Gene3D" id="3.40.50.720">
    <property type="entry name" value="NAD(P)-binding Rossmann-like Domain"/>
    <property type="match status" value="1"/>
</dbReference>
<dbReference type="Pfam" id="PF13561">
    <property type="entry name" value="adh_short_C2"/>
    <property type="match status" value="1"/>
</dbReference>
<gene>
    <name evidence="3" type="ORF">ABK905_03320</name>
</gene>
<dbReference type="EMBL" id="CP157947">
    <property type="protein sequence ID" value="XBS70309.1"/>
    <property type="molecule type" value="Genomic_DNA"/>
</dbReference>
<dbReference type="FunFam" id="3.40.50.720:FF:000084">
    <property type="entry name" value="Short-chain dehydrogenase reductase"/>
    <property type="match status" value="1"/>
</dbReference>
<dbReference type="PRINTS" id="PR00080">
    <property type="entry name" value="SDRFAMILY"/>
</dbReference>
<dbReference type="SUPFAM" id="SSF51735">
    <property type="entry name" value="NAD(P)-binding Rossmann-fold domains"/>
    <property type="match status" value="1"/>
</dbReference>
<evidence type="ECO:0000256" key="2">
    <source>
        <dbReference type="ARBA" id="ARBA00023002"/>
    </source>
</evidence>
<proteinExistence type="inferred from homology"/>
<comment type="similarity">
    <text evidence="1">Belongs to the short-chain dehydrogenases/reductases (SDR) family.</text>
</comment>